<sequence>MIPKIIHYCWFGDKPMPKEQKNYIKGWKKLMPDYQFICWNEENIDVNRLPFIREAYSMRKMAFVADYTRLNVLYIMGGIYLDTDVKVIKRFDDYLHHGFFSSVEYHPKKDIINCIDEYGNRITEKESIGISIHSAIIASEPNHPFVKDCLSYYETSHFYSDMNKNKTIPTVLACNAEKYGFKYLDKNQLLESNIFIYSSDIFAEYRTCTKNSVAIHFCEGSWVEQSFLIKFQNFVKKNAFLFWLYRVLWKRSYRIKNKYLKKA</sequence>
<dbReference type="GO" id="GO:0016020">
    <property type="term" value="C:membrane"/>
    <property type="evidence" value="ECO:0007669"/>
    <property type="project" value="GOC"/>
</dbReference>
<protein>
    <submittedName>
        <fullName evidence="1">Subversion of eukaryotic traffic protein A</fullName>
    </submittedName>
</protein>
<dbReference type="InterPro" id="IPR007577">
    <property type="entry name" value="GlycoTrfase_DXD_sugar-bd_CS"/>
</dbReference>
<dbReference type="SUPFAM" id="SSF53448">
    <property type="entry name" value="Nucleotide-diphospho-sugar transferases"/>
    <property type="match status" value="1"/>
</dbReference>
<proteinExistence type="predicted"/>
<gene>
    <name evidence="1" type="primary">setA</name>
    <name evidence="1" type="ORF">VIC01_01984</name>
</gene>
<organism evidence="1 2">
    <name type="scientific">Phocaeicola vulgatus</name>
    <name type="common">Bacteroides vulgatus</name>
    <dbReference type="NCBI Taxonomy" id="821"/>
    <lineage>
        <taxon>Bacteria</taxon>
        <taxon>Pseudomonadati</taxon>
        <taxon>Bacteroidota</taxon>
        <taxon>Bacteroidia</taxon>
        <taxon>Bacteroidales</taxon>
        <taxon>Bacteroidaceae</taxon>
        <taxon>Phocaeicola</taxon>
    </lineage>
</organism>
<name>A0A397WFC1_PHOVU</name>
<dbReference type="InterPro" id="IPR051706">
    <property type="entry name" value="Glycosyltransferase_domain"/>
</dbReference>
<evidence type="ECO:0000313" key="1">
    <source>
        <dbReference type="EMBL" id="QEW36434.1"/>
    </source>
</evidence>
<dbReference type="Gene3D" id="3.90.550.20">
    <property type="match status" value="1"/>
</dbReference>
<dbReference type="InterPro" id="IPR029044">
    <property type="entry name" value="Nucleotide-diphossugar_trans"/>
</dbReference>
<dbReference type="EMBL" id="CP043529">
    <property type="protein sequence ID" value="QEW36434.1"/>
    <property type="molecule type" value="Genomic_DNA"/>
</dbReference>
<evidence type="ECO:0000313" key="2">
    <source>
        <dbReference type="Proteomes" id="UP000326091"/>
    </source>
</evidence>
<dbReference type="GO" id="GO:0000030">
    <property type="term" value="F:mannosyltransferase activity"/>
    <property type="evidence" value="ECO:0007669"/>
    <property type="project" value="TreeGrafter"/>
</dbReference>
<dbReference type="RefSeq" id="WP_119064532.1">
    <property type="nucleotide sequence ID" value="NZ_CACRTA010000050.1"/>
</dbReference>
<dbReference type="PANTHER" id="PTHR32385">
    <property type="entry name" value="MANNOSYL PHOSPHORYLINOSITOL CERAMIDE SYNTHASE"/>
    <property type="match status" value="1"/>
</dbReference>
<dbReference type="AlphaFoldDB" id="A0A397WFC1"/>
<dbReference type="Pfam" id="PF04488">
    <property type="entry name" value="Gly_transf_sug"/>
    <property type="match status" value="1"/>
</dbReference>
<dbReference type="PANTHER" id="PTHR32385:SF15">
    <property type="entry name" value="INOSITOL PHOSPHOCERAMIDE MANNOSYLTRANSFERASE 1"/>
    <property type="match status" value="1"/>
</dbReference>
<reference evidence="1 2" key="1">
    <citation type="submission" date="2019-09" db="EMBL/GenBank/DDBJ databases">
        <title>Commensal-derived Metabolites Govern Vibrio cholerae Pathogenesis in Host.</title>
        <authorList>
            <person name="Yoon S.S."/>
            <person name="Yoon M.Y."/>
        </authorList>
    </citation>
    <scope>NUCLEOTIDE SEQUENCE [LARGE SCALE GENOMIC DNA]</scope>
    <source>
        <strain evidence="1 2">VIC01</strain>
    </source>
</reference>
<dbReference type="GO" id="GO:0051999">
    <property type="term" value="P:mannosyl-inositol phosphorylceramide biosynthetic process"/>
    <property type="evidence" value="ECO:0007669"/>
    <property type="project" value="TreeGrafter"/>
</dbReference>
<accession>A0A397WFC1</accession>
<dbReference type="Proteomes" id="UP000326091">
    <property type="component" value="Chromosome"/>
</dbReference>